<keyword evidence="2" id="KW-1185">Reference proteome</keyword>
<reference evidence="1" key="1">
    <citation type="submission" date="2023-04" db="EMBL/GenBank/DDBJ databases">
        <title>Draft Genome sequencing of Naganishia species isolated from polar environments using Oxford Nanopore Technology.</title>
        <authorList>
            <person name="Leo P."/>
            <person name="Venkateswaran K."/>
        </authorList>
    </citation>
    <scope>NUCLEOTIDE SEQUENCE</scope>
    <source>
        <strain evidence="1">MNA-CCFEE 5262</strain>
    </source>
</reference>
<gene>
    <name evidence="1" type="ORF">QFC20_000643</name>
</gene>
<evidence type="ECO:0000313" key="1">
    <source>
        <dbReference type="EMBL" id="KAJ9116708.1"/>
    </source>
</evidence>
<sequence length="325" mass="34758">MSGTSLLSLPVELLLEIGKITDLLPSPPSFQKPASPASPSLFQLPPMLTPGSAPFTPLGRIADTGTASGGDYFGNLGGGGVGGFVLGNGGEQGMTSRRGSVLESNNLLHPEDRRGSEHLLGVGSFGSRRPSIAPSSHPSIQDTSETNLKAGMATLRVLSEVSKELRERLWPLLLGTITLDLRKVKDILGSPAKVAFAQTVRHLQLDLYPNDPTFLEDVSAFLRIVHSHLYSLQFRFHPLPRSSVADSKGKGKQKQGSAAPGDLASSDIRSNHMVEPASDTVEPRRKVFHLPSVSAHQSTTKSERAVAFPELQTLRLKGFGFISSL</sequence>
<accession>A0ACC2WY45</accession>
<evidence type="ECO:0000313" key="2">
    <source>
        <dbReference type="Proteomes" id="UP001230649"/>
    </source>
</evidence>
<comment type="caution">
    <text evidence="1">The sequence shown here is derived from an EMBL/GenBank/DDBJ whole genome shotgun (WGS) entry which is preliminary data.</text>
</comment>
<organism evidence="1 2">
    <name type="scientific">Naganishia adeliensis</name>
    <dbReference type="NCBI Taxonomy" id="92952"/>
    <lineage>
        <taxon>Eukaryota</taxon>
        <taxon>Fungi</taxon>
        <taxon>Dikarya</taxon>
        <taxon>Basidiomycota</taxon>
        <taxon>Agaricomycotina</taxon>
        <taxon>Tremellomycetes</taxon>
        <taxon>Filobasidiales</taxon>
        <taxon>Filobasidiaceae</taxon>
        <taxon>Naganishia</taxon>
    </lineage>
</organism>
<proteinExistence type="predicted"/>
<protein>
    <submittedName>
        <fullName evidence="1">Uncharacterized protein</fullName>
    </submittedName>
</protein>
<name>A0ACC2WY45_9TREE</name>
<dbReference type="Proteomes" id="UP001230649">
    <property type="component" value="Unassembled WGS sequence"/>
</dbReference>
<dbReference type="EMBL" id="JASBWS010000003">
    <property type="protein sequence ID" value="KAJ9116708.1"/>
    <property type="molecule type" value="Genomic_DNA"/>
</dbReference>